<dbReference type="GO" id="GO:0016491">
    <property type="term" value="F:oxidoreductase activity"/>
    <property type="evidence" value="ECO:0007669"/>
    <property type="project" value="InterPro"/>
</dbReference>
<name>A0A4R7J1D3_9ACTN</name>
<dbReference type="Pfam" id="PF03358">
    <property type="entry name" value="FMN_red"/>
    <property type="match status" value="1"/>
</dbReference>
<dbReference type="InterPro" id="IPR005025">
    <property type="entry name" value="FMN_Rdtase-like_dom"/>
</dbReference>
<dbReference type="PANTHER" id="PTHR30543">
    <property type="entry name" value="CHROMATE REDUCTASE"/>
    <property type="match status" value="1"/>
</dbReference>
<keyword evidence="3" id="KW-1185">Reference proteome</keyword>
<protein>
    <submittedName>
        <fullName evidence="2">NAD(P)H-dependent FMN reductase</fullName>
    </submittedName>
</protein>
<evidence type="ECO:0000259" key="1">
    <source>
        <dbReference type="Pfam" id="PF03358"/>
    </source>
</evidence>
<sequence>MKIAIINGSIRQGRSSDGVVDWVAAQAAEHGGADFEVVDLAAFNVPLLTSPVIPGMANKQYDDPAVQAWSDAIDAFDGFILVTPEYNHGVPGALKNAFDSLSGEWQRKTIAFVSYGADNGVRAVEQWRQIVANFSMHDIRTQLSLGLFTDFADGKFAPQERRAGEAKNLFDDLLKTTEFFENAN</sequence>
<gene>
    <name evidence="2" type="ORF">CLV29_3082</name>
</gene>
<dbReference type="InterPro" id="IPR029039">
    <property type="entry name" value="Flavoprotein-like_sf"/>
</dbReference>
<dbReference type="Proteomes" id="UP000295371">
    <property type="component" value="Unassembled WGS sequence"/>
</dbReference>
<accession>A0A4R7J1D3</accession>
<dbReference type="GO" id="GO:0010181">
    <property type="term" value="F:FMN binding"/>
    <property type="evidence" value="ECO:0007669"/>
    <property type="project" value="TreeGrafter"/>
</dbReference>
<feature type="domain" description="NADPH-dependent FMN reductase-like" evidence="1">
    <location>
        <begin position="1"/>
        <end position="148"/>
    </location>
</feature>
<dbReference type="AlphaFoldDB" id="A0A4R7J1D3"/>
<comment type="caution">
    <text evidence="2">The sequence shown here is derived from an EMBL/GenBank/DDBJ whole genome shotgun (WGS) entry which is preliminary data.</text>
</comment>
<dbReference type="RefSeq" id="WP_133755960.1">
    <property type="nucleotide sequence ID" value="NZ_SOAW01000003.1"/>
</dbReference>
<dbReference type="SUPFAM" id="SSF52218">
    <property type="entry name" value="Flavoproteins"/>
    <property type="match status" value="1"/>
</dbReference>
<evidence type="ECO:0000313" key="2">
    <source>
        <dbReference type="EMBL" id="TDT30059.1"/>
    </source>
</evidence>
<dbReference type="GO" id="GO:0005829">
    <property type="term" value="C:cytosol"/>
    <property type="evidence" value="ECO:0007669"/>
    <property type="project" value="TreeGrafter"/>
</dbReference>
<organism evidence="2 3">
    <name type="scientific">Naumannella halotolerans</name>
    <dbReference type="NCBI Taxonomy" id="993414"/>
    <lineage>
        <taxon>Bacteria</taxon>
        <taxon>Bacillati</taxon>
        <taxon>Actinomycetota</taxon>
        <taxon>Actinomycetes</taxon>
        <taxon>Propionibacteriales</taxon>
        <taxon>Propionibacteriaceae</taxon>
        <taxon>Naumannella</taxon>
    </lineage>
</organism>
<dbReference type="EMBL" id="SOAW01000003">
    <property type="protein sequence ID" value="TDT30059.1"/>
    <property type="molecule type" value="Genomic_DNA"/>
</dbReference>
<dbReference type="OrthoDB" id="9812295at2"/>
<evidence type="ECO:0000313" key="3">
    <source>
        <dbReference type="Proteomes" id="UP000295371"/>
    </source>
</evidence>
<dbReference type="InterPro" id="IPR050712">
    <property type="entry name" value="NAD(P)H-dep_reductase"/>
</dbReference>
<proteinExistence type="predicted"/>
<dbReference type="PANTHER" id="PTHR30543:SF21">
    <property type="entry name" value="NAD(P)H-DEPENDENT FMN REDUCTASE LOT6"/>
    <property type="match status" value="1"/>
</dbReference>
<dbReference type="Gene3D" id="3.40.50.360">
    <property type="match status" value="1"/>
</dbReference>
<reference evidence="2 3" key="1">
    <citation type="submission" date="2019-03" db="EMBL/GenBank/DDBJ databases">
        <title>Genomic Encyclopedia of Archaeal and Bacterial Type Strains, Phase II (KMG-II): from individual species to whole genera.</title>
        <authorList>
            <person name="Goeker M."/>
        </authorList>
    </citation>
    <scope>NUCLEOTIDE SEQUENCE [LARGE SCALE GENOMIC DNA]</scope>
    <source>
        <strain evidence="2 3">DSM 24323</strain>
    </source>
</reference>